<evidence type="ECO:0000313" key="1">
    <source>
        <dbReference type="EMBL" id="VEB00309.1"/>
    </source>
</evidence>
<name>A0A3S4GC78_KLEPN</name>
<accession>A0A3S4GC78</accession>
<sequence>MMRILAKHKRLLTLHDCIRRVGVLNNDDLGVLRQRFKVRVKLIFKVSTGQIIFCSIWLSVCQQWRIEYNESRVWCVALTAESKQPEGESCMRNGAKALTKSTTRLSSNYKISRLGIEVHIPNLWEVPTSQYAFNSLSKTMGHSA</sequence>
<evidence type="ECO:0000313" key="2">
    <source>
        <dbReference type="Proteomes" id="UP000282433"/>
    </source>
</evidence>
<protein>
    <submittedName>
        <fullName evidence="1">Uncharacterized protein</fullName>
    </submittedName>
</protein>
<dbReference type="AlphaFoldDB" id="A0A3S4GC78"/>
<dbReference type="Proteomes" id="UP000282433">
    <property type="component" value="Chromosome"/>
</dbReference>
<gene>
    <name evidence="1" type="ORF">NCTC13635_01201</name>
</gene>
<reference evidence="1 2" key="1">
    <citation type="submission" date="2018-12" db="EMBL/GenBank/DDBJ databases">
        <authorList>
            <consortium name="Pathogen Informatics"/>
        </authorList>
    </citation>
    <scope>NUCLEOTIDE SEQUENCE [LARGE SCALE GENOMIC DNA]</scope>
    <source>
        <strain evidence="1 2">NCTC13635</strain>
    </source>
</reference>
<dbReference type="EMBL" id="LR134162">
    <property type="protein sequence ID" value="VEB00309.1"/>
    <property type="molecule type" value="Genomic_DNA"/>
</dbReference>
<organism evidence="1 2">
    <name type="scientific">Klebsiella pneumoniae</name>
    <dbReference type="NCBI Taxonomy" id="573"/>
    <lineage>
        <taxon>Bacteria</taxon>
        <taxon>Pseudomonadati</taxon>
        <taxon>Pseudomonadota</taxon>
        <taxon>Gammaproteobacteria</taxon>
        <taxon>Enterobacterales</taxon>
        <taxon>Enterobacteriaceae</taxon>
        <taxon>Klebsiella/Raoultella group</taxon>
        <taxon>Klebsiella</taxon>
        <taxon>Klebsiella pneumoniae complex</taxon>
    </lineage>
</organism>
<proteinExistence type="predicted"/>